<keyword evidence="2" id="KW-1185">Reference proteome</keyword>
<evidence type="ECO:0000313" key="1">
    <source>
        <dbReference type="EMBL" id="KIW66787.1"/>
    </source>
</evidence>
<dbReference type="EMBL" id="KN846959">
    <property type="protein sequence ID" value="KIW66787.1"/>
    <property type="molecule type" value="Genomic_DNA"/>
</dbReference>
<accession>A0A0D2DXE8</accession>
<proteinExistence type="predicted"/>
<dbReference type="AlphaFoldDB" id="A0A0D2DXE8"/>
<sequence length="120" mass="13066">MSTMLPEMEVSSALPHSTYYCYQAIKSLRRHLLTSTSLDESIIVCLWHLISAENNRGDFRAALIHLNGANAIFTYLEKSSGPPSQQSGALLRASAALLAAGTINDKLPTSQGQEAHIPRQ</sequence>
<reference evidence="1 2" key="1">
    <citation type="submission" date="2015-01" db="EMBL/GenBank/DDBJ databases">
        <title>The Genome Sequence of Capronia semiimmersa CBS27337.</title>
        <authorList>
            <consortium name="The Broad Institute Genomics Platform"/>
            <person name="Cuomo C."/>
            <person name="de Hoog S."/>
            <person name="Gorbushina A."/>
            <person name="Stielow B."/>
            <person name="Teixiera M."/>
            <person name="Abouelleil A."/>
            <person name="Chapman S.B."/>
            <person name="Priest M."/>
            <person name="Young S.K."/>
            <person name="Wortman J."/>
            <person name="Nusbaum C."/>
            <person name="Birren B."/>
        </authorList>
    </citation>
    <scope>NUCLEOTIDE SEQUENCE [LARGE SCALE GENOMIC DNA]</scope>
    <source>
        <strain evidence="1 2">CBS 27337</strain>
    </source>
</reference>
<name>A0A0D2DXE8_9EURO</name>
<protein>
    <submittedName>
        <fullName evidence="1">Uncharacterized protein</fullName>
    </submittedName>
</protein>
<dbReference type="HOGENOM" id="CLU_2096628_0_0_1"/>
<organism evidence="1 2">
    <name type="scientific">Phialophora macrospora</name>
    <dbReference type="NCBI Taxonomy" id="1851006"/>
    <lineage>
        <taxon>Eukaryota</taxon>
        <taxon>Fungi</taxon>
        <taxon>Dikarya</taxon>
        <taxon>Ascomycota</taxon>
        <taxon>Pezizomycotina</taxon>
        <taxon>Eurotiomycetes</taxon>
        <taxon>Chaetothyriomycetidae</taxon>
        <taxon>Chaetothyriales</taxon>
        <taxon>Herpotrichiellaceae</taxon>
        <taxon>Phialophora</taxon>
    </lineage>
</organism>
<dbReference type="Proteomes" id="UP000054266">
    <property type="component" value="Unassembled WGS sequence"/>
</dbReference>
<evidence type="ECO:0000313" key="2">
    <source>
        <dbReference type="Proteomes" id="UP000054266"/>
    </source>
</evidence>
<gene>
    <name evidence="1" type="ORF">PV04_06082</name>
</gene>